<dbReference type="AlphaFoldDB" id="A0A1H2QXL9"/>
<dbReference type="RefSeq" id="WP_180365070.1">
    <property type="nucleotide sequence ID" value="NZ_FNNF01000004.1"/>
</dbReference>
<proteinExistence type="predicted"/>
<organism evidence="1 2">
    <name type="scientific">Kandleria vitulina</name>
    <dbReference type="NCBI Taxonomy" id="1630"/>
    <lineage>
        <taxon>Bacteria</taxon>
        <taxon>Bacillati</taxon>
        <taxon>Bacillota</taxon>
        <taxon>Erysipelotrichia</taxon>
        <taxon>Erysipelotrichales</taxon>
        <taxon>Coprobacillaceae</taxon>
        <taxon>Kandleria</taxon>
    </lineage>
</organism>
<reference evidence="1 2" key="1">
    <citation type="submission" date="2016-10" db="EMBL/GenBank/DDBJ databases">
        <authorList>
            <person name="de Groot N.N."/>
        </authorList>
    </citation>
    <scope>NUCLEOTIDE SEQUENCE [LARGE SCALE GENOMIC DNA]</scope>
    <source>
        <strain evidence="1 2">S3b</strain>
    </source>
</reference>
<protein>
    <submittedName>
        <fullName evidence="1">Uncharacterized protein</fullName>
    </submittedName>
</protein>
<sequence>MNREERYEDALQKLSSVSLLLDKLLELDQTCEYEYLRVISDEVKDALDTFSDLQD</sequence>
<dbReference type="EMBL" id="FNNF01000004">
    <property type="protein sequence ID" value="SDW11374.1"/>
    <property type="molecule type" value="Genomic_DNA"/>
</dbReference>
<gene>
    <name evidence="1" type="ORF">SAMN04487759_10426</name>
</gene>
<name>A0A1H2QXL9_9FIRM</name>
<dbReference type="STRING" id="1630.SAMN05216514_11063"/>
<evidence type="ECO:0000313" key="2">
    <source>
        <dbReference type="Proteomes" id="UP000182429"/>
    </source>
</evidence>
<dbReference type="Proteomes" id="UP000182429">
    <property type="component" value="Unassembled WGS sequence"/>
</dbReference>
<accession>A0A1H2QXL9</accession>
<evidence type="ECO:0000313" key="1">
    <source>
        <dbReference type="EMBL" id="SDW11374.1"/>
    </source>
</evidence>